<dbReference type="PANTHER" id="PTHR13923">
    <property type="entry name" value="SEC31-RELATED PROTEIN"/>
    <property type="match status" value="1"/>
</dbReference>
<feature type="region of interest" description="Disordered" evidence="14">
    <location>
        <begin position="557"/>
        <end position="591"/>
    </location>
</feature>
<evidence type="ECO:0000256" key="9">
    <source>
        <dbReference type="ARBA" id="ARBA00022927"/>
    </source>
</evidence>
<feature type="compositionally biased region" description="Polar residues" evidence="14">
    <location>
        <begin position="1094"/>
        <end position="1105"/>
    </location>
</feature>
<keyword evidence="4" id="KW-0813">Transport</keyword>
<dbReference type="PROSITE" id="PS00678">
    <property type="entry name" value="WD_REPEATS_1"/>
    <property type="match status" value="2"/>
</dbReference>
<feature type="compositionally biased region" description="Low complexity" evidence="14">
    <location>
        <begin position="1070"/>
        <end position="1079"/>
    </location>
</feature>
<comment type="caution">
    <text evidence="16">The sequence shown here is derived from an EMBL/GenBank/DDBJ whole genome shotgun (WGS) entry which is preliminary data.</text>
</comment>
<dbReference type="RefSeq" id="XP_005643395.1">
    <property type="nucleotide sequence ID" value="XM_005643338.1"/>
</dbReference>
<dbReference type="GO" id="GO:0005198">
    <property type="term" value="F:structural molecule activity"/>
    <property type="evidence" value="ECO:0007669"/>
    <property type="project" value="TreeGrafter"/>
</dbReference>
<keyword evidence="17" id="KW-1185">Reference proteome</keyword>
<dbReference type="PROSITE" id="PS50294">
    <property type="entry name" value="WD_REPEATS_REGION"/>
    <property type="match status" value="1"/>
</dbReference>
<evidence type="ECO:0000313" key="16">
    <source>
        <dbReference type="EMBL" id="EIE18851.1"/>
    </source>
</evidence>
<dbReference type="Pfam" id="PF07304">
    <property type="entry name" value="SRA1"/>
    <property type="match status" value="1"/>
</dbReference>
<protein>
    <recommendedName>
        <fullName evidence="15">SRA1/Sec31 domain-containing protein</fullName>
    </recommendedName>
</protein>
<dbReference type="InterPro" id="IPR009917">
    <property type="entry name" value="SRA1/Sec31"/>
</dbReference>
<gene>
    <name evidence="16" type="ORF">COCSUDRAFT_49081</name>
</gene>
<name>I0YKD2_COCSC</name>
<dbReference type="InterPro" id="IPR036322">
    <property type="entry name" value="WD40_repeat_dom_sf"/>
</dbReference>
<dbReference type="GeneID" id="17036801"/>
<evidence type="ECO:0000256" key="13">
    <source>
        <dbReference type="PROSITE-ProRule" id="PRU00221"/>
    </source>
</evidence>
<evidence type="ECO:0000256" key="11">
    <source>
        <dbReference type="ARBA" id="ARBA00023329"/>
    </source>
</evidence>
<dbReference type="GO" id="GO:0005789">
    <property type="term" value="C:endoplasmic reticulum membrane"/>
    <property type="evidence" value="ECO:0007669"/>
    <property type="project" value="UniProtKB-SubCell"/>
</dbReference>
<dbReference type="InterPro" id="IPR001680">
    <property type="entry name" value="WD40_rpt"/>
</dbReference>
<feature type="repeat" description="WD" evidence="13">
    <location>
        <begin position="259"/>
        <end position="294"/>
    </location>
</feature>
<feature type="compositionally biased region" description="Low complexity" evidence="14">
    <location>
        <begin position="1033"/>
        <end position="1044"/>
    </location>
</feature>
<evidence type="ECO:0000256" key="7">
    <source>
        <dbReference type="ARBA" id="ARBA00022824"/>
    </source>
</evidence>
<dbReference type="InterPro" id="IPR040251">
    <property type="entry name" value="SEC31-like"/>
</dbReference>
<dbReference type="Pfam" id="PF00400">
    <property type="entry name" value="WD40"/>
    <property type="match status" value="2"/>
</dbReference>
<keyword evidence="6" id="KW-0677">Repeat</keyword>
<evidence type="ECO:0000313" key="17">
    <source>
        <dbReference type="Proteomes" id="UP000007264"/>
    </source>
</evidence>
<dbReference type="OrthoDB" id="542917at2759"/>
<comment type="subcellular location">
    <subcellularLocation>
        <location evidence="1">Cytoplasmic vesicle membrane</location>
    </subcellularLocation>
    <subcellularLocation>
        <location evidence="12">Endomembrane system</location>
        <topology evidence="12">Peripheral membrane protein</topology>
        <orientation evidence="12">Cytoplasmic side</orientation>
    </subcellularLocation>
    <subcellularLocation>
        <location evidence="2">Endoplasmic reticulum membrane</location>
    </subcellularLocation>
</comment>
<dbReference type="InterPro" id="IPR019775">
    <property type="entry name" value="WD40_repeat_CS"/>
</dbReference>
<feature type="compositionally biased region" description="Low complexity" evidence="14">
    <location>
        <begin position="1121"/>
        <end position="1131"/>
    </location>
</feature>
<feature type="compositionally biased region" description="Low complexity" evidence="14">
    <location>
        <begin position="1052"/>
        <end position="1061"/>
    </location>
</feature>
<feature type="compositionally biased region" description="Polar residues" evidence="14">
    <location>
        <begin position="562"/>
        <end position="574"/>
    </location>
</feature>
<feature type="compositionally biased region" description="Polar residues" evidence="14">
    <location>
        <begin position="986"/>
        <end position="998"/>
    </location>
</feature>
<dbReference type="PROSITE" id="PS50082">
    <property type="entry name" value="WD_REPEATS_2"/>
    <property type="match status" value="2"/>
</dbReference>
<keyword evidence="7" id="KW-0256">Endoplasmic reticulum</keyword>
<feature type="repeat" description="WD" evidence="13">
    <location>
        <begin position="114"/>
        <end position="150"/>
    </location>
</feature>
<dbReference type="eggNOG" id="KOG0307">
    <property type="taxonomic scope" value="Eukaryota"/>
</dbReference>
<feature type="region of interest" description="Disordered" evidence="14">
    <location>
        <begin position="931"/>
        <end position="1163"/>
    </location>
</feature>
<evidence type="ECO:0000256" key="12">
    <source>
        <dbReference type="ARBA" id="ARBA00029433"/>
    </source>
</evidence>
<evidence type="ECO:0000256" key="6">
    <source>
        <dbReference type="ARBA" id="ARBA00022737"/>
    </source>
</evidence>
<dbReference type="GO" id="GO:0030127">
    <property type="term" value="C:COPII vesicle coat"/>
    <property type="evidence" value="ECO:0007669"/>
    <property type="project" value="TreeGrafter"/>
</dbReference>
<keyword evidence="5 13" id="KW-0853">WD repeat</keyword>
<dbReference type="SMART" id="SM00320">
    <property type="entry name" value="WD40"/>
    <property type="match status" value="6"/>
</dbReference>
<evidence type="ECO:0000256" key="4">
    <source>
        <dbReference type="ARBA" id="ARBA00022448"/>
    </source>
</evidence>
<comment type="similarity">
    <text evidence="3">Belongs to the WD repeat SEC31 family.</text>
</comment>
<dbReference type="SUPFAM" id="SSF50978">
    <property type="entry name" value="WD40 repeat-like"/>
    <property type="match status" value="1"/>
</dbReference>
<evidence type="ECO:0000256" key="5">
    <source>
        <dbReference type="ARBA" id="ARBA00022574"/>
    </source>
</evidence>
<dbReference type="InterPro" id="IPR015943">
    <property type="entry name" value="WD40/YVTN_repeat-like_dom_sf"/>
</dbReference>
<dbReference type="Gene3D" id="1.25.40.1030">
    <property type="match status" value="1"/>
</dbReference>
<evidence type="ECO:0000256" key="14">
    <source>
        <dbReference type="SAM" id="MobiDB-lite"/>
    </source>
</evidence>
<dbReference type="Gene3D" id="1.20.940.10">
    <property type="entry name" value="Functional domain of the splicing factor Prp18"/>
    <property type="match status" value="1"/>
</dbReference>
<dbReference type="AlphaFoldDB" id="I0YKD2"/>
<sequence>MAPVKEIPLSAVVAFGPRSLLATGTVAGSIDSDFSSSSSLEVFSLKFGGSEGITRAGKSVAATDGFHQLAWSTYKPEGFPDGILAGALADGSVALWDPAKIVQGHGDASLIKQLTKHKGAVRAVQFNPTAVHLLASGGADGQVIIWDLTNPANPVEYTALDASATPGGLPGVTNLSWNHKTPTILATCCETGVVHVYDLKKRKIVLHLTDNQGRMKRCSAVAWNPASMTQLVVACEDDLSPLLQVWDRRDKTMAPVCELLGHAKGVLAASWCVQDPALLLSAGKDGRVILWDMSPEENGRLLGEFSSGGAFGKYMHNVAWSPSNPGVFVTASLGAGENHDGSVRIHTLAAFTEPQLQQQYSDDGFSGSAASSGAAPPLARVPAWLKRPAAATFGFGGRLVSITNTKRQDGSFAGCSLTLTQVITDGNLAERADAFEPAIEQGKHREWSALANFCSAKAASGPAEDAEVWAFMEVQFHEDPKRQLLAHLGFEDVLPQAEGAAEAEAALAAAAESLQLTSPRDGAAGTSPPRNGVADANGDAAFLGNEDAGESFFENLPEVETASPQQPSRTNSALSPRPATAGEDHGEAGESEAEIQRALFVSNYAAALDICLQADRMADALLIASIGGGDLWARAQKEYIRRAPRPYMKIVSAIMDHDLAGLVKSRPLDKWRETLAMLAAYSETGEFPELCDMLARRLAGAGLAQACPLLHLCIHTLFLGFSGWYKAATLTWICASNVDKAVRQWTADLRKGPKDTGVEELQSLMERAMVLFYSTGQGEGQGAPPALASLIKEYASLVASQGRMKAALEYLALIKAEPTPDVAELRDRIYRSLDPDTAKEFPQPHFPFIGEDVPVSVAAPAAAAPAAHAPYQAAAPPSTDFYARNTYTVAGSYKAPQAAAAYDNSGGYGQTAPSYNSQQTGYSTGYDSSFASYSAPAPQQQQASYQTPVQPPPPQFAPQSRASMQPGTGSYAAQASNFGAPAPAPSYNQAPTQPQQAWKPQAMPVAAPQPINPPQATPAWKPQAQPHPPAQPAPAWTQQVQQQPPHQPQPVQPTAAWKPQAQPQPPQQPQPAWQPSAQQGDYGQPNPNVFRPSGASNLAPVNTHQAAPPAFVPHRSPVPTPTAGYGAPAPFGGSGPATPPQPAQPPPPPAPTGPPPNVHMDTVDTSKVSGEMQPVVAALRQLVRECNPVMAAKAREDSDNKKRIGMLFWRLNAGDVSPGVQAKLQQLAAALAARDFGQANSIQTALTTTDWDECDKWLTALRRLLKVHATLH</sequence>
<dbReference type="Proteomes" id="UP000007264">
    <property type="component" value="Unassembled WGS sequence"/>
</dbReference>
<dbReference type="GO" id="GO:0007029">
    <property type="term" value="P:endoplasmic reticulum organization"/>
    <property type="evidence" value="ECO:0007669"/>
    <property type="project" value="TreeGrafter"/>
</dbReference>
<keyword evidence="8" id="KW-0931">ER-Golgi transport</keyword>
<feature type="region of interest" description="Disordered" evidence="14">
    <location>
        <begin position="517"/>
        <end position="541"/>
    </location>
</feature>
<evidence type="ECO:0000256" key="8">
    <source>
        <dbReference type="ARBA" id="ARBA00022892"/>
    </source>
</evidence>
<dbReference type="EMBL" id="AGSI01000021">
    <property type="protein sequence ID" value="EIE18851.1"/>
    <property type="molecule type" value="Genomic_DNA"/>
</dbReference>
<feature type="compositionally biased region" description="Pro residues" evidence="14">
    <location>
        <begin position="1137"/>
        <end position="1157"/>
    </location>
</feature>
<evidence type="ECO:0000256" key="2">
    <source>
        <dbReference type="ARBA" id="ARBA00004586"/>
    </source>
</evidence>
<organism evidence="16 17">
    <name type="scientific">Coccomyxa subellipsoidea (strain C-169)</name>
    <name type="common">Green microalga</name>
    <dbReference type="NCBI Taxonomy" id="574566"/>
    <lineage>
        <taxon>Eukaryota</taxon>
        <taxon>Viridiplantae</taxon>
        <taxon>Chlorophyta</taxon>
        <taxon>core chlorophytes</taxon>
        <taxon>Trebouxiophyceae</taxon>
        <taxon>Trebouxiophyceae incertae sedis</taxon>
        <taxon>Coccomyxaceae</taxon>
        <taxon>Coccomyxa</taxon>
        <taxon>Coccomyxa subellipsoidea</taxon>
    </lineage>
</organism>
<keyword evidence="10" id="KW-0472">Membrane</keyword>
<dbReference type="GO" id="GO:0070971">
    <property type="term" value="C:endoplasmic reticulum exit site"/>
    <property type="evidence" value="ECO:0007669"/>
    <property type="project" value="TreeGrafter"/>
</dbReference>
<feature type="domain" description="SRA1/Sec31" evidence="15">
    <location>
        <begin position="1137"/>
        <end position="1266"/>
    </location>
</feature>
<dbReference type="GO" id="GO:0090110">
    <property type="term" value="P:COPII-coated vesicle cargo loading"/>
    <property type="evidence" value="ECO:0007669"/>
    <property type="project" value="TreeGrafter"/>
</dbReference>
<evidence type="ECO:0000256" key="1">
    <source>
        <dbReference type="ARBA" id="ARBA00004156"/>
    </source>
</evidence>
<feature type="compositionally biased region" description="Polar residues" evidence="14">
    <location>
        <begin position="960"/>
        <end position="977"/>
    </location>
</feature>
<keyword evidence="11" id="KW-0968">Cytoplasmic vesicle</keyword>
<dbReference type="Gene3D" id="2.130.10.10">
    <property type="entry name" value="YVTN repeat-like/Quinoprotein amine dehydrogenase"/>
    <property type="match status" value="1"/>
</dbReference>
<reference evidence="16 17" key="1">
    <citation type="journal article" date="2012" name="Genome Biol.">
        <title>The genome of the polar eukaryotic microalga coccomyxa subellipsoidea reveals traits of cold adaptation.</title>
        <authorList>
            <person name="Blanc G."/>
            <person name="Agarkova I."/>
            <person name="Grimwood J."/>
            <person name="Kuo A."/>
            <person name="Brueggeman A."/>
            <person name="Dunigan D."/>
            <person name="Gurnon J."/>
            <person name="Ladunga I."/>
            <person name="Lindquist E."/>
            <person name="Lucas S."/>
            <person name="Pangilinan J."/>
            <person name="Proschold T."/>
            <person name="Salamov A."/>
            <person name="Schmutz J."/>
            <person name="Weeks D."/>
            <person name="Yamada T."/>
            <person name="Claverie J.M."/>
            <person name="Grigoriev I."/>
            <person name="Van Etten J."/>
            <person name="Lomsadze A."/>
            <person name="Borodovsky M."/>
        </authorList>
    </citation>
    <scope>NUCLEOTIDE SEQUENCE [LARGE SCALE GENOMIC DNA]</scope>
    <source>
        <strain evidence="16 17">C-169</strain>
    </source>
</reference>
<dbReference type="STRING" id="574566.I0YKD2"/>
<evidence type="ECO:0000259" key="15">
    <source>
        <dbReference type="Pfam" id="PF07304"/>
    </source>
</evidence>
<keyword evidence="9" id="KW-0653">Protein transport</keyword>
<evidence type="ECO:0000256" key="3">
    <source>
        <dbReference type="ARBA" id="ARBA00009358"/>
    </source>
</evidence>
<dbReference type="KEGG" id="csl:COCSUDRAFT_49081"/>
<accession>I0YKD2</accession>
<proteinExistence type="inferred from homology"/>
<feature type="compositionally biased region" description="Low complexity" evidence="14">
    <location>
        <begin position="931"/>
        <end position="948"/>
    </location>
</feature>
<dbReference type="GO" id="GO:0015031">
    <property type="term" value="P:protein transport"/>
    <property type="evidence" value="ECO:0007669"/>
    <property type="project" value="UniProtKB-KW"/>
</dbReference>
<evidence type="ECO:0000256" key="10">
    <source>
        <dbReference type="ARBA" id="ARBA00023136"/>
    </source>
</evidence>
<dbReference type="PANTHER" id="PTHR13923:SF11">
    <property type="entry name" value="SECRETORY 31, ISOFORM D"/>
    <property type="match status" value="1"/>
</dbReference>